<dbReference type="RefSeq" id="XP_018018881.2">
    <property type="nucleotide sequence ID" value="XM_018163392.2"/>
</dbReference>
<feature type="compositionally biased region" description="Polar residues" evidence="1">
    <location>
        <begin position="37"/>
        <end position="46"/>
    </location>
</feature>
<dbReference type="AlphaFoldDB" id="A0A8B7P1C7"/>
<evidence type="ECO:0000313" key="3">
    <source>
        <dbReference type="RefSeq" id="XP_018018881.2"/>
    </source>
</evidence>
<dbReference type="GeneID" id="108675388"/>
<keyword evidence="2" id="KW-1185">Reference proteome</keyword>
<evidence type="ECO:0000313" key="2">
    <source>
        <dbReference type="Proteomes" id="UP000694843"/>
    </source>
</evidence>
<feature type="compositionally biased region" description="Low complexity" evidence="1">
    <location>
        <begin position="334"/>
        <end position="345"/>
    </location>
</feature>
<feature type="region of interest" description="Disordered" evidence="1">
    <location>
        <begin position="1"/>
        <end position="121"/>
    </location>
</feature>
<accession>A0A8B7P1C7</accession>
<feature type="region of interest" description="Disordered" evidence="1">
    <location>
        <begin position="445"/>
        <end position="485"/>
    </location>
</feature>
<feature type="compositionally biased region" description="Basic and acidic residues" evidence="1">
    <location>
        <begin position="766"/>
        <end position="776"/>
    </location>
</feature>
<proteinExistence type="predicted"/>
<evidence type="ECO:0000256" key="1">
    <source>
        <dbReference type="SAM" id="MobiDB-lite"/>
    </source>
</evidence>
<feature type="compositionally biased region" description="Basic and acidic residues" evidence="1">
    <location>
        <begin position="73"/>
        <end position="82"/>
    </location>
</feature>
<gene>
    <name evidence="3" type="primary">LOC108675388</name>
</gene>
<dbReference type="Proteomes" id="UP000694843">
    <property type="component" value="Unplaced"/>
</dbReference>
<name>A0A8B7P1C7_HYAAZ</name>
<reference evidence="3" key="1">
    <citation type="submission" date="2025-08" db="UniProtKB">
        <authorList>
            <consortium name="RefSeq"/>
        </authorList>
    </citation>
    <scope>IDENTIFICATION</scope>
    <source>
        <tissue evidence="3">Whole organism</tissue>
    </source>
</reference>
<feature type="region of interest" description="Disordered" evidence="1">
    <location>
        <begin position="763"/>
        <end position="789"/>
    </location>
</feature>
<feature type="compositionally biased region" description="Low complexity" evidence="1">
    <location>
        <begin position="464"/>
        <end position="485"/>
    </location>
</feature>
<dbReference type="KEGG" id="hazt:108675388"/>
<feature type="region of interest" description="Disordered" evidence="1">
    <location>
        <begin position="188"/>
        <end position="319"/>
    </location>
</feature>
<feature type="compositionally biased region" description="Low complexity" evidence="1">
    <location>
        <begin position="298"/>
        <end position="311"/>
    </location>
</feature>
<feature type="region of interest" description="Disordered" evidence="1">
    <location>
        <begin position="333"/>
        <end position="388"/>
    </location>
</feature>
<feature type="compositionally biased region" description="Polar residues" evidence="1">
    <location>
        <begin position="360"/>
        <end position="383"/>
    </location>
</feature>
<sequence length="789" mass="86866">MNVSKHKTSQQNVNNFSNSQTVSCTKLDSRNFERPSGYSTAELSSVENKKRTHRKFFEETSPRGHRNSTSENSEEKSLRGSEDVTNLSNRLKRGEKGARNNTKFNKHRSRMPTDSGNEETYERSVEKIPIFASGNAATRKSKGTIVRRKERENCPRNNISDVTKHSICFKEHPPPQNILADFPKADAGKTADDVEDQRISGGESRKKIIRRKSSKISIKSCHTFHPKLSTSRSDDDSSSLNDDGSRLKDDISSSLNDDGSRLKDDISSSLNDDGSRLKDDGSSSLNDDDGSRLKDDGSSSLNDDGSCLNDDGSCRNERNDISVNKTIRVTHVVSSQGTGSSDQSSECSNNKSKIKRKTKQSAGSEGKSVNHNRIDCNNPTSFEVSVDSDPGTIAEAENREGIKSHCSRGSAKNTEPIINDNELNHIDLRRSYLDQINYNSQNCSRGSIGEGSASCENDGISEGSTSCDSYSDGSKSNSADSDSNSSLYVPKLAWDEQHGYKSEQITPPIEHTGYASTASARKNDANARTIEIVLSSTDEEGRNISQNLSAKQINVSHSIPNEEGKMNRKNSAEIVGNESHEVCANVPSELFVRKRPRDVEFVTSTQQSAGPQETAIVLSSPASEESRFSLAEKAKHKDEESLNKEKKNIINKNQRCFRGQKQKLGALIESNNPGDEEHAGRVEENMAAVSVERLAMKDISKRRDTMPTMPSANDAITLNNFPGGSEGKYSMTIDNFQVEVTKNKVENAKSFVSAPSLTRLTGKLENFPRERNHEDSSSDFSMADDILPV</sequence>
<protein>
    <submittedName>
        <fullName evidence="3">Dentin sialophosphoprotein</fullName>
    </submittedName>
</protein>
<organism evidence="2 3">
    <name type="scientific">Hyalella azteca</name>
    <name type="common">Amphipod</name>
    <dbReference type="NCBI Taxonomy" id="294128"/>
    <lineage>
        <taxon>Eukaryota</taxon>
        <taxon>Metazoa</taxon>
        <taxon>Ecdysozoa</taxon>
        <taxon>Arthropoda</taxon>
        <taxon>Crustacea</taxon>
        <taxon>Multicrustacea</taxon>
        <taxon>Malacostraca</taxon>
        <taxon>Eumalacostraca</taxon>
        <taxon>Peracarida</taxon>
        <taxon>Amphipoda</taxon>
        <taxon>Senticaudata</taxon>
        <taxon>Talitrida</taxon>
        <taxon>Talitroidea</taxon>
        <taxon>Hyalellidae</taxon>
        <taxon>Hyalella</taxon>
    </lineage>
</organism>
<feature type="compositionally biased region" description="Low complexity" evidence="1">
    <location>
        <begin position="9"/>
        <end position="23"/>
    </location>
</feature>
<feature type="compositionally biased region" description="Basic and acidic residues" evidence="1">
    <location>
        <begin position="188"/>
        <end position="206"/>
    </location>
</feature>